<feature type="domain" description="HTH La-type RNA-binding" evidence="6">
    <location>
        <begin position="351"/>
        <end position="440"/>
    </location>
</feature>
<dbReference type="SMART" id="SM00715">
    <property type="entry name" value="LA"/>
    <property type="match status" value="1"/>
</dbReference>
<dbReference type="Pfam" id="PF05383">
    <property type="entry name" value="La"/>
    <property type="match status" value="1"/>
</dbReference>
<feature type="region of interest" description="Disordered" evidence="5">
    <location>
        <begin position="1"/>
        <end position="174"/>
    </location>
</feature>
<reference evidence="8" key="1">
    <citation type="submission" date="2016-04" db="EMBL/GenBank/DDBJ databases">
        <title>Cephalotus genome sequencing.</title>
        <authorList>
            <person name="Fukushima K."/>
            <person name="Hasebe M."/>
            <person name="Fang X."/>
        </authorList>
    </citation>
    <scope>NUCLEOTIDE SEQUENCE [LARGE SCALE GENOMIC DNA]</scope>
    <source>
        <strain evidence="8">cv. St1</strain>
    </source>
</reference>
<evidence type="ECO:0000256" key="4">
    <source>
        <dbReference type="PROSITE-ProRule" id="PRU00332"/>
    </source>
</evidence>
<dbReference type="InterPro" id="IPR002344">
    <property type="entry name" value="Lupus_La"/>
</dbReference>
<evidence type="ECO:0000256" key="3">
    <source>
        <dbReference type="ARBA" id="ARBA00023242"/>
    </source>
</evidence>
<dbReference type="Gene3D" id="1.10.10.10">
    <property type="entry name" value="Winged helix-like DNA-binding domain superfamily/Winged helix DNA-binding domain"/>
    <property type="match status" value="1"/>
</dbReference>
<gene>
    <name evidence="7" type="ORF">CFOL_v3_30567</name>
</gene>
<dbReference type="GO" id="GO:0003723">
    <property type="term" value="F:RNA binding"/>
    <property type="evidence" value="ECO:0007669"/>
    <property type="project" value="UniProtKB-UniRule"/>
</dbReference>
<feature type="compositionally biased region" description="Basic and acidic residues" evidence="5">
    <location>
        <begin position="215"/>
        <end position="229"/>
    </location>
</feature>
<dbReference type="PROSITE" id="PS50961">
    <property type="entry name" value="HTH_LA"/>
    <property type="match status" value="1"/>
</dbReference>
<dbReference type="Proteomes" id="UP000187406">
    <property type="component" value="Unassembled WGS sequence"/>
</dbReference>
<sequence length="525" mass="56686">MATTADSSSNHHSPRGSGFPGDGVSSPQFRRKNLPSPWAQVVRGDSSESITAAHLSPSSSPPPPSSSSPMTCVPEQAPFTDCSPTKAAAPDNPLAAAAEPPDGNAAKPMKPAWKKPSNGVVETSPTVMGADSWPALSAASTKPSPKSSSSTSSADSASKTVADGSVPSSQVLEGPVISHAPQKQVTATNANSNSNHNHNHTHTRTARQRSVPDPSPREAPYRGNSRDTRPTGGFVSQSHVMNDHRHSTRRGNYGQRGDGPHHNNIGSRRDQDRGNYVNARDVHMTSHRGHPRGFVRPPPPNAGPFIHPQALRPYGNPIGYPELLYVPTMPMEPFRGMPIIPHSPPPGIILPVPEPPVPALLVHQIEYYFSDSNLVKDEYLKSNMDAQGWVPISLIASFPRVKNLTNNIQLILDSLRTSTVVEVQDDKVRRRNDWMKWIHNSGWQPTESGFITPGGLSYDKLTTSIQKMTMEEVAADQNSTTSKATPYSNDVPVRRSSELTNQSQLSSVEDAEGLSQADQSMSTHC</sequence>
<dbReference type="OrthoDB" id="340227at2759"/>
<keyword evidence="2 4" id="KW-0694">RNA-binding</keyword>
<proteinExistence type="predicted"/>
<dbReference type="GO" id="GO:0005634">
    <property type="term" value="C:nucleus"/>
    <property type="evidence" value="ECO:0007669"/>
    <property type="project" value="UniProtKB-SubCell"/>
</dbReference>
<feature type="compositionally biased region" description="Polar residues" evidence="5">
    <location>
        <begin position="516"/>
        <end position="525"/>
    </location>
</feature>
<dbReference type="CDD" id="cd07323">
    <property type="entry name" value="LAM"/>
    <property type="match status" value="1"/>
</dbReference>
<dbReference type="STRING" id="3775.A0A1Q3D412"/>
<accession>A0A1Q3D412</accession>
<keyword evidence="3" id="KW-0539">Nucleus</keyword>
<keyword evidence="8" id="KW-1185">Reference proteome</keyword>
<evidence type="ECO:0000256" key="1">
    <source>
        <dbReference type="ARBA" id="ARBA00004123"/>
    </source>
</evidence>
<dbReference type="PANTHER" id="PTHR22792:SF155">
    <property type="entry name" value="LA-RELATED PROTEIN 1C-LIKE"/>
    <property type="match status" value="1"/>
</dbReference>
<dbReference type="SUPFAM" id="SSF46785">
    <property type="entry name" value="Winged helix' DNA-binding domain"/>
    <property type="match status" value="1"/>
</dbReference>
<dbReference type="InterPro" id="IPR045180">
    <property type="entry name" value="La_dom_prot"/>
</dbReference>
<evidence type="ECO:0000256" key="5">
    <source>
        <dbReference type="SAM" id="MobiDB-lite"/>
    </source>
</evidence>
<evidence type="ECO:0000313" key="7">
    <source>
        <dbReference type="EMBL" id="GAV87141.1"/>
    </source>
</evidence>
<feature type="compositionally biased region" description="Basic residues" evidence="5">
    <location>
        <begin position="197"/>
        <end position="207"/>
    </location>
</feature>
<dbReference type="EMBL" id="BDDD01004187">
    <property type="protein sequence ID" value="GAV87141.1"/>
    <property type="molecule type" value="Genomic_DNA"/>
</dbReference>
<feature type="compositionally biased region" description="Low complexity" evidence="5">
    <location>
        <begin position="87"/>
        <end position="116"/>
    </location>
</feature>
<feature type="compositionally biased region" description="Polar residues" evidence="5">
    <location>
        <begin position="476"/>
        <end position="488"/>
    </location>
</feature>
<dbReference type="PANTHER" id="PTHR22792">
    <property type="entry name" value="LUPUS LA PROTEIN-RELATED"/>
    <property type="match status" value="1"/>
</dbReference>
<dbReference type="InterPro" id="IPR036390">
    <property type="entry name" value="WH_DNA-bd_sf"/>
</dbReference>
<dbReference type="GO" id="GO:1990904">
    <property type="term" value="C:ribonucleoprotein complex"/>
    <property type="evidence" value="ECO:0007669"/>
    <property type="project" value="InterPro"/>
</dbReference>
<name>A0A1Q3D412_CEPFO</name>
<comment type="caution">
    <text evidence="7">The sequence shown here is derived from an EMBL/GenBank/DDBJ whole genome shotgun (WGS) entry which is preliminary data.</text>
</comment>
<organism evidence="7 8">
    <name type="scientific">Cephalotus follicularis</name>
    <name type="common">Albany pitcher plant</name>
    <dbReference type="NCBI Taxonomy" id="3775"/>
    <lineage>
        <taxon>Eukaryota</taxon>
        <taxon>Viridiplantae</taxon>
        <taxon>Streptophyta</taxon>
        <taxon>Embryophyta</taxon>
        <taxon>Tracheophyta</taxon>
        <taxon>Spermatophyta</taxon>
        <taxon>Magnoliopsida</taxon>
        <taxon>eudicotyledons</taxon>
        <taxon>Gunneridae</taxon>
        <taxon>Pentapetalae</taxon>
        <taxon>rosids</taxon>
        <taxon>fabids</taxon>
        <taxon>Oxalidales</taxon>
        <taxon>Cephalotaceae</taxon>
        <taxon>Cephalotus</taxon>
    </lineage>
</organism>
<dbReference type="FunFam" id="1.10.10.10:FF:000131">
    <property type="entry name" value="la-related protein 1B isoform X2"/>
    <property type="match status" value="1"/>
</dbReference>
<evidence type="ECO:0000313" key="8">
    <source>
        <dbReference type="Proteomes" id="UP000187406"/>
    </source>
</evidence>
<dbReference type="PRINTS" id="PR00302">
    <property type="entry name" value="LUPUSLA"/>
</dbReference>
<feature type="region of interest" description="Disordered" evidence="5">
    <location>
        <begin position="473"/>
        <end position="525"/>
    </location>
</feature>
<evidence type="ECO:0000259" key="6">
    <source>
        <dbReference type="PROSITE" id="PS50961"/>
    </source>
</evidence>
<comment type="subcellular location">
    <subcellularLocation>
        <location evidence="1">Nucleus</location>
    </subcellularLocation>
</comment>
<feature type="compositionally biased region" description="Polar residues" evidence="5">
    <location>
        <begin position="1"/>
        <end position="11"/>
    </location>
</feature>
<dbReference type="InterPro" id="IPR006630">
    <property type="entry name" value="La_HTH"/>
</dbReference>
<feature type="compositionally biased region" description="Polar residues" evidence="5">
    <location>
        <begin position="498"/>
        <end position="507"/>
    </location>
</feature>
<dbReference type="GO" id="GO:0006396">
    <property type="term" value="P:RNA processing"/>
    <property type="evidence" value="ECO:0007669"/>
    <property type="project" value="InterPro"/>
</dbReference>
<dbReference type="InParanoid" id="A0A1Q3D412"/>
<feature type="compositionally biased region" description="Low complexity" evidence="5">
    <location>
        <begin position="134"/>
        <end position="160"/>
    </location>
</feature>
<dbReference type="AlphaFoldDB" id="A0A1Q3D412"/>
<evidence type="ECO:0000256" key="2">
    <source>
        <dbReference type="ARBA" id="ARBA00022884"/>
    </source>
</evidence>
<protein>
    <submittedName>
        <fullName evidence="7">La domain-containing protein</fullName>
    </submittedName>
</protein>
<feature type="region of interest" description="Disordered" evidence="5">
    <location>
        <begin position="188"/>
        <end position="308"/>
    </location>
</feature>
<dbReference type="InterPro" id="IPR036388">
    <property type="entry name" value="WH-like_DNA-bd_sf"/>
</dbReference>